<reference evidence="8" key="1">
    <citation type="journal article" date="2020" name="Fungal Divers.">
        <title>Resolving the Mortierellaceae phylogeny through synthesis of multi-gene phylogenetics and phylogenomics.</title>
        <authorList>
            <person name="Vandepol N."/>
            <person name="Liber J."/>
            <person name="Desiro A."/>
            <person name="Na H."/>
            <person name="Kennedy M."/>
            <person name="Barry K."/>
            <person name="Grigoriev I.V."/>
            <person name="Miller A.N."/>
            <person name="O'Donnell K."/>
            <person name="Stajich J.E."/>
            <person name="Bonito G."/>
        </authorList>
    </citation>
    <scope>NUCLEOTIDE SEQUENCE</scope>
    <source>
        <strain evidence="8">KOD948</strain>
    </source>
</reference>
<proteinExistence type="predicted"/>
<dbReference type="PANTHER" id="PTHR46140">
    <property type="entry name" value="VACUOLAR TRANSPORTER CHAPERONE 1-RELATED"/>
    <property type="match status" value="1"/>
</dbReference>
<accession>A0A9P6PLC4</accession>
<keyword evidence="9" id="KW-1185">Reference proteome</keyword>
<name>A0A9P6PLC4_9FUNG</name>
<dbReference type="InterPro" id="IPR051572">
    <property type="entry name" value="VTC_Complex_Subunit"/>
</dbReference>
<sequence length="217" mass="24449">MNAARGQQMQTARSITPQPWHPDYRRDSTHNPLDLPEHQRNGSNESSMGLNEIDPDDRKQDKSDGTKLHKTRKNIFARLRRSRTKVQTIYKVAGTGRTAQFSNERLYLHWIRFGILQGTIAVTLLSYGNQVASWIGVGALILALLTLVYSTSLYHTRHIHMITKRKDVVYFAKTIPTLLCFGLIVLYGANFVVTMSMGDSAASRPPWTNDGGGFGSW</sequence>
<evidence type="ECO:0000256" key="2">
    <source>
        <dbReference type="ARBA" id="ARBA00022692"/>
    </source>
</evidence>
<feature type="compositionally biased region" description="Basic and acidic residues" evidence="5">
    <location>
        <begin position="22"/>
        <end position="40"/>
    </location>
</feature>
<dbReference type="OrthoDB" id="2446210at2759"/>
<evidence type="ECO:0000256" key="3">
    <source>
        <dbReference type="ARBA" id="ARBA00022989"/>
    </source>
</evidence>
<dbReference type="GO" id="GO:0000329">
    <property type="term" value="C:fungal-type vacuole membrane"/>
    <property type="evidence" value="ECO:0007669"/>
    <property type="project" value="TreeGrafter"/>
</dbReference>
<dbReference type="GO" id="GO:0006797">
    <property type="term" value="P:polyphosphate metabolic process"/>
    <property type="evidence" value="ECO:0007669"/>
    <property type="project" value="TreeGrafter"/>
</dbReference>
<evidence type="ECO:0000313" key="8">
    <source>
        <dbReference type="EMBL" id="KAG0248250.1"/>
    </source>
</evidence>
<feature type="transmembrane region" description="Helical" evidence="6">
    <location>
        <begin position="134"/>
        <end position="156"/>
    </location>
</feature>
<evidence type="ECO:0000256" key="1">
    <source>
        <dbReference type="ARBA" id="ARBA00004127"/>
    </source>
</evidence>
<keyword evidence="2 6" id="KW-0812">Transmembrane</keyword>
<dbReference type="GO" id="GO:0033254">
    <property type="term" value="C:vacuolar transporter chaperone complex"/>
    <property type="evidence" value="ECO:0007669"/>
    <property type="project" value="TreeGrafter"/>
</dbReference>
<dbReference type="PANTHER" id="PTHR46140:SF1">
    <property type="entry name" value="VACUOLAR TRANSPORTER CHAPERONE COMPLEX SUBUNIT 4-RELATED"/>
    <property type="match status" value="1"/>
</dbReference>
<feature type="compositionally biased region" description="Polar residues" evidence="5">
    <location>
        <begin position="1"/>
        <end position="17"/>
    </location>
</feature>
<organism evidence="8 9">
    <name type="scientific">Mortierella polycephala</name>
    <dbReference type="NCBI Taxonomy" id="41804"/>
    <lineage>
        <taxon>Eukaryota</taxon>
        <taxon>Fungi</taxon>
        <taxon>Fungi incertae sedis</taxon>
        <taxon>Mucoromycota</taxon>
        <taxon>Mortierellomycotina</taxon>
        <taxon>Mortierellomycetes</taxon>
        <taxon>Mortierellales</taxon>
        <taxon>Mortierellaceae</taxon>
        <taxon>Mortierella</taxon>
    </lineage>
</organism>
<dbReference type="InterPro" id="IPR003807">
    <property type="entry name" value="DUF202"/>
</dbReference>
<feature type="compositionally biased region" description="Basic and acidic residues" evidence="5">
    <location>
        <begin position="56"/>
        <end position="67"/>
    </location>
</feature>
<dbReference type="Pfam" id="PF02656">
    <property type="entry name" value="DUF202"/>
    <property type="match status" value="1"/>
</dbReference>
<evidence type="ECO:0000313" key="9">
    <source>
        <dbReference type="Proteomes" id="UP000726737"/>
    </source>
</evidence>
<dbReference type="GO" id="GO:0016237">
    <property type="term" value="P:microautophagy"/>
    <property type="evidence" value="ECO:0007669"/>
    <property type="project" value="TreeGrafter"/>
</dbReference>
<protein>
    <submittedName>
        <fullName evidence="8">Vacuolar transporter chaperone</fullName>
    </submittedName>
</protein>
<dbReference type="GO" id="GO:0007034">
    <property type="term" value="P:vacuolar transport"/>
    <property type="evidence" value="ECO:0007669"/>
    <property type="project" value="TreeGrafter"/>
</dbReference>
<comment type="caution">
    <text evidence="8">The sequence shown here is derived from an EMBL/GenBank/DDBJ whole genome shotgun (WGS) entry which is preliminary data.</text>
</comment>
<dbReference type="GO" id="GO:0012505">
    <property type="term" value="C:endomembrane system"/>
    <property type="evidence" value="ECO:0007669"/>
    <property type="project" value="UniProtKB-SubCell"/>
</dbReference>
<feature type="domain" description="DUF202" evidence="7">
    <location>
        <begin position="101"/>
        <end position="157"/>
    </location>
</feature>
<dbReference type="AlphaFoldDB" id="A0A9P6PLC4"/>
<dbReference type="EMBL" id="JAAAJA010001052">
    <property type="protein sequence ID" value="KAG0248250.1"/>
    <property type="molecule type" value="Genomic_DNA"/>
</dbReference>
<feature type="transmembrane region" description="Helical" evidence="6">
    <location>
        <begin position="168"/>
        <end position="189"/>
    </location>
</feature>
<dbReference type="GO" id="GO:0042144">
    <property type="term" value="P:vacuole fusion, non-autophagic"/>
    <property type="evidence" value="ECO:0007669"/>
    <property type="project" value="TreeGrafter"/>
</dbReference>
<evidence type="ECO:0000256" key="5">
    <source>
        <dbReference type="SAM" id="MobiDB-lite"/>
    </source>
</evidence>
<evidence type="ECO:0000259" key="7">
    <source>
        <dbReference type="Pfam" id="PF02656"/>
    </source>
</evidence>
<feature type="region of interest" description="Disordered" evidence="5">
    <location>
        <begin position="1"/>
        <end position="72"/>
    </location>
</feature>
<comment type="subcellular location">
    <subcellularLocation>
        <location evidence="1">Endomembrane system</location>
        <topology evidence="1">Multi-pass membrane protein</topology>
    </subcellularLocation>
</comment>
<keyword evidence="4 6" id="KW-0472">Membrane</keyword>
<feature type="transmembrane region" description="Helical" evidence="6">
    <location>
        <begin position="107"/>
        <end position="128"/>
    </location>
</feature>
<evidence type="ECO:0000256" key="6">
    <source>
        <dbReference type="SAM" id="Phobius"/>
    </source>
</evidence>
<gene>
    <name evidence="8" type="primary">VTC4_1</name>
    <name evidence="8" type="ORF">BG011_000288</name>
</gene>
<dbReference type="Proteomes" id="UP000726737">
    <property type="component" value="Unassembled WGS sequence"/>
</dbReference>
<evidence type="ECO:0000256" key="4">
    <source>
        <dbReference type="ARBA" id="ARBA00023136"/>
    </source>
</evidence>
<keyword evidence="3 6" id="KW-1133">Transmembrane helix</keyword>